<reference evidence="1" key="1">
    <citation type="submission" date="2021-09" db="EMBL/GenBank/DDBJ databases">
        <authorList>
            <person name="Martin H S."/>
        </authorList>
    </citation>
    <scope>NUCLEOTIDE SEQUENCE</scope>
</reference>
<dbReference type="EMBL" id="CAKASE010000080">
    <property type="protein sequence ID" value="CAG9581487.1"/>
    <property type="molecule type" value="Genomic_DNA"/>
</dbReference>
<keyword evidence="2" id="KW-1185">Reference proteome</keyword>
<dbReference type="Proteomes" id="UP000789524">
    <property type="component" value="Unassembled WGS sequence"/>
</dbReference>
<sequence length="72" mass="8066">MVSLIQSRPICTILQWRIKKLHGNSNPGLDPGRIPDSFLVVFAARLTNGYRFSESTRVVLPKTGLLKNIDES</sequence>
<name>A0A8J2R5T2_9NEOP</name>
<dbReference type="AlphaFoldDB" id="A0A8J2R5T2"/>
<organism evidence="1 2">
    <name type="scientific">Danaus chrysippus</name>
    <name type="common">African queen</name>
    <dbReference type="NCBI Taxonomy" id="151541"/>
    <lineage>
        <taxon>Eukaryota</taxon>
        <taxon>Metazoa</taxon>
        <taxon>Ecdysozoa</taxon>
        <taxon>Arthropoda</taxon>
        <taxon>Hexapoda</taxon>
        <taxon>Insecta</taxon>
        <taxon>Pterygota</taxon>
        <taxon>Neoptera</taxon>
        <taxon>Endopterygota</taxon>
        <taxon>Lepidoptera</taxon>
        <taxon>Glossata</taxon>
        <taxon>Ditrysia</taxon>
        <taxon>Papilionoidea</taxon>
        <taxon>Nymphalidae</taxon>
        <taxon>Danainae</taxon>
        <taxon>Danaini</taxon>
        <taxon>Danaina</taxon>
        <taxon>Danaus</taxon>
        <taxon>Anosia</taxon>
    </lineage>
</organism>
<evidence type="ECO:0000313" key="2">
    <source>
        <dbReference type="Proteomes" id="UP000789524"/>
    </source>
</evidence>
<comment type="caution">
    <text evidence="1">The sequence shown here is derived from an EMBL/GenBank/DDBJ whole genome shotgun (WGS) entry which is preliminary data.</text>
</comment>
<proteinExistence type="predicted"/>
<gene>
    <name evidence="1" type="ORF">DCHRY22_LOCUS14083</name>
</gene>
<protein>
    <submittedName>
        <fullName evidence="1">(African queen) hypothetical protein</fullName>
    </submittedName>
</protein>
<accession>A0A8J2R5T2</accession>
<evidence type="ECO:0000313" key="1">
    <source>
        <dbReference type="EMBL" id="CAG9581487.1"/>
    </source>
</evidence>